<evidence type="ECO:0000259" key="1">
    <source>
        <dbReference type="Pfam" id="PF10335"/>
    </source>
</evidence>
<dbReference type="RefSeq" id="WP_329609148.1">
    <property type="nucleotide sequence ID" value="NZ_WKAE01000290.1"/>
</dbReference>
<dbReference type="EMBL" id="WKAE01000290">
    <property type="protein sequence ID" value="MCF5631644.1"/>
    <property type="molecule type" value="Genomic_DNA"/>
</dbReference>
<comment type="caution">
    <text evidence="2">The sequence shown here is derived from an EMBL/GenBank/DDBJ whole genome shotgun (WGS) entry which is preliminary data.</text>
</comment>
<evidence type="ECO:0000313" key="2">
    <source>
        <dbReference type="EMBL" id="MCF5631644.1"/>
    </source>
</evidence>
<sequence>ALANGIAANNTQERLQQLVEREIIDPLDGAAYEEAYHFIQQTRMQQHQLQSRQNLTYSNRIDPDTLNHLDRRILRESFRQAQRLQTSLTLRYQL</sequence>
<dbReference type="AlphaFoldDB" id="A0A9Q4FJG9"/>
<dbReference type="Pfam" id="PF10335">
    <property type="entry name" value="DUF294_C"/>
    <property type="match status" value="1"/>
</dbReference>
<protein>
    <submittedName>
        <fullName evidence="2">Cyclic nucleotide-binding protein</fullName>
    </submittedName>
</protein>
<feature type="domain" description="DUF294" evidence="1">
    <location>
        <begin position="1"/>
        <end position="92"/>
    </location>
</feature>
<name>A0A9Q4FJG9_PSESX</name>
<reference evidence="2" key="1">
    <citation type="submission" date="2019-11" db="EMBL/GenBank/DDBJ databases">
        <title>Epiphytic Pseudomonas syringae from cherry orchards.</title>
        <authorList>
            <person name="Hulin M.T."/>
        </authorList>
    </citation>
    <scope>NUCLEOTIDE SEQUENCE</scope>
    <source>
        <strain evidence="2">PA-2-5E</strain>
    </source>
</reference>
<proteinExistence type="predicted"/>
<feature type="non-terminal residue" evidence="2">
    <location>
        <position position="1"/>
    </location>
</feature>
<gene>
    <name evidence="2" type="ORF">GIV53_20580</name>
</gene>
<dbReference type="InterPro" id="IPR018821">
    <property type="entry name" value="DUF294_put_nucleoTrafse_sb-bd"/>
</dbReference>
<evidence type="ECO:0000313" key="3">
    <source>
        <dbReference type="Proteomes" id="UP000814010"/>
    </source>
</evidence>
<dbReference type="Proteomes" id="UP000814010">
    <property type="component" value="Unassembled WGS sequence"/>
</dbReference>
<accession>A0A9Q4FJG9</accession>
<organism evidence="2 3">
    <name type="scientific">Pseudomonas syringae</name>
    <dbReference type="NCBI Taxonomy" id="317"/>
    <lineage>
        <taxon>Bacteria</taxon>
        <taxon>Pseudomonadati</taxon>
        <taxon>Pseudomonadota</taxon>
        <taxon>Gammaproteobacteria</taxon>
        <taxon>Pseudomonadales</taxon>
        <taxon>Pseudomonadaceae</taxon>
        <taxon>Pseudomonas</taxon>
    </lineage>
</organism>